<keyword evidence="3" id="KW-1185">Reference proteome</keyword>
<feature type="compositionally biased region" description="Pro residues" evidence="1">
    <location>
        <begin position="241"/>
        <end position="252"/>
    </location>
</feature>
<proteinExistence type="predicted"/>
<accession>A0A4V3X9B7</accession>
<gene>
    <name evidence="2" type="ORF">EW145_g8352</name>
</gene>
<feature type="region of interest" description="Disordered" evidence="1">
    <location>
        <begin position="226"/>
        <end position="397"/>
    </location>
</feature>
<feature type="compositionally biased region" description="Basic residues" evidence="1">
    <location>
        <begin position="317"/>
        <end position="327"/>
    </location>
</feature>
<feature type="region of interest" description="Disordered" evidence="1">
    <location>
        <begin position="515"/>
        <end position="540"/>
    </location>
</feature>
<reference evidence="2 3" key="1">
    <citation type="submission" date="2019-02" db="EMBL/GenBank/DDBJ databases">
        <title>Genome sequencing of the rare red list fungi Phellinidium pouzarii.</title>
        <authorList>
            <person name="Buettner E."/>
            <person name="Kellner H."/>
        </authorList>
    </citation>
    <scope>NUCLEOTIDE SEQUENCE [LARGE SCALE GENOMIC DNA]</scope>
    <source>
        <strain evidence="2 3">DSM 108285</strain>
    </source>
</reference>
<dbReference type="OrthoDB" id="10691333at2759"/>
<organism evidence="2 3">
    <name type="scientific">Phellinidium pouzarii</name>
    <dbReference type="NCBI Taxonomy" id="167371"/>
    <lineage>
        <taxon>Eukaryota</taxon>
        <taxon>Fungi</taxon>
        <taxon>Dikarya</taxon>
        <taxon>Basidiomycota</taxon>
        <taxon>Agaricomycotina</taxon>
        <taxon>Agaricomycetes</taxon>
        <taxon>Hymenochaetales</taxon>
        <taxon>Hymenochaetaceae</taxon>
        <taxon>Phellinidium</taxon>
    </lineage>
</organism>
<dbReference type="EMBL" id="SGPK01001274">
    <property type="protein sequence ID" value="THG93542.1"/>
    <property type="molecule type" value="Genomic_DNA"/>
</dbReference>
<dbReference type="Proteomes" id="UP000308199">
    <property type="component" value="Unassembled WGS sequence"/>
</dbReference>
<comment type="caution">
    <text evidence="2">The sequence shown here is derived from an EMBL/GenBank/DDBJ whole genome shotgun (WGS) entry which is preliminary data.</text>
</comment>
<feature type="compositionally biased region" description="Basic residues" evidence="1">
    <location>
        <begin position="295"/>
        <end position="307"/>
    </location>
</feature>
<feature type="compositionally biased region" description="Polar residues" evidence="1">
    <location>
        <begin position="228"/>
        <end position="239"/>
    </location>
</feature>
<dbReference type="AlphaFoldDB" id="A0A4V3X9B7"/>
<evidence type="ECO:0000313" key="3">
    <source>
        <dbReference type="Proteomes" id="UP000308199"/>
    </source>
</evidence>
<feature type="region of interest" description="Disordered" evidence="1">
    <location>
        <begin position="1"/>
        <end position="98"/>
    </location>
</feature>
<sequence length="658" mass="69284">STPGLPLTPASSDDGFALPTIAPLSISKSNRTSSPAHSSSPSPPPRSPLRGFLNNRGTSSSPIPTPVQTQTQTQAAPKSSPKSKTGSRSRFSARTSTTTSVARVFAPLDTVAANTLDLSLGFGCGCTEDGGAGLTLTGVLEEVAREAEYNRRVREADEAWAECAAARKEAEDRGEDDDKSWVDVEAEDEEGRDYYRSDIATHLQLFSFSSFAGTASTNSALTRHKRVGSSSSYLQQQQFPPARPDSLPPPPHASTLPPLSSPASPNGHAYSRRASASSLASTASGRSTRSTSSQHKLKAKTKARTSRARISAAQGVGRRRSSMKARTGKPLPATPTSANVHTEIVVKGPSPLLDPTFPAAPAEESTSALPGAEREATRATRRPPVPVRPPPRFSLPVDVDFGADDDLDMDLFGAVGMMGELKEEVDEDGDEQGLRFCDIYMGNMGGEHEDEHEEHEDENVVDPFAFAFPSCLARGDVPLTSTPGSSNPPTARAPVTLSVVPHNIGVPAQTPGPFLLAPSSPTASSSYSNSTSGAGANDHDHIDAESLFSHDGAPSVYADGAGRILRSRWSVSTFASSTNPPADLRIPLLQRLEQIVLPQTPALLATRRASAGRAREAAAAAREREGEAGGGAPVSVLPDADAAEPEDEEQPRAREVCP</sequence>
<protein>
    <submittedName>
        <fullName evidence="2">Uncharacterized protein</fullName>
    </submittedName>
</protein>
<name>A0A4V3X9B7_9AGAM</name>
<feature type="region of interest" description="Disordered" evidence="1">
    <location>
        <begin position="612"/>
        <end position="658"/>
    </location>
</feature>
<feature type="compositionally biased region" description="Pro residues" evidence="1">
    <location>
        <begin position="383"/>
        <end position="393"/>
    </location>
</feature>
<feature type="non-terminal residue" evidence="2">
    <location>
        <position position="1"/>
    </location>
</feature>
<feature type="compositionally biased region" description="Low complexity" evidence="1">
    <location>
        <begin position="58"/>
        <end position="80"/>
    </location>
</feature>
<evidence type="ECO:0000313" key="2">
    <source>
        <dbReference type="EMBL" id="THG93542.1"/>
    </source>
</evidence>
<feature type="compositionally biased region" description="Low complexity" evidence="1">
    <location>
        <begin position="253"/>
        <end position="265"/>
    </location>
</feature>
<feature type="compositionally biased region" description="Basic and acidic residues" evidence="1">
    <location>
        <begin position="613"/>
        <end position="627"/>
    </location>
</feature>
<feature type="compositionally biased region" description="Acidic residues" evidence="1">
    <location>
        <begin position="172"/>
        <end position="188"/>
    </location>
</feature>
<feature type="compositionally biased region" description="Low complexity" evidence="1">
    <location>
        <begin position="517"/>
        <end position="536"/>
    </location>
</feature>
<feature type="region of interest" description="Disordered" evidence="1">
    <location>
        <begin position="168"/>
        <end position="188"/>
    </location>
</feature>
<evidence type="ECO:0000256" key="1">
    <source>
        <dbReference type="SAM" id="MobiDB-lite"/>
    </source>
</evidence>
<feature type="compositionally biased region" description="Low complexity" evidence="1">
    <location>
        <begin position="88"/>
        <end position="98"/>
    </location>
</feature>
<feature type="compositionally biased region" description="Low complexity" evidence="1">
    <location>
        <begin position="272"/>
        <end position="293"/>
    </location>
</feature>